<dbReference type="PANTHER" id="PTHR38139">
    <property type="entry name" value="GATE DOMAIN-CONTAINING PROTEIN"/>
    <property type="match status" value="1"/>
</dbReference>
<dbReference type="InterPro" id="IPR038880">
    <property type="entry name" value="MJ0871-like"/>
</dbReference>
<reference evidence="2 3" key="1">
    <citation type="submission" date="2006-10" db="EMBL/GenBank/DDBJ databases">
        <title>Complete sequence of Methanosaeta thermophila PT.</title>
        <authorList>
            <consortium name="US DOE Joint Genome Institute"/>
            <person name="Copeland A."/>
            <person name="Lucas S."/>
            <person name="Lapidus A."/>
            <person name="Barry K."/>
            <person name="Detter J.C."/>
            <person name="Glavina del Rio T."/>
            <person name="Hammon N."/>
            <person name="Israni S."/>
            <person name="Pitluck S."/>
            <person name="Chain P."/>
            <person name="Malfatti S."/>
            <person name="Shin M."/>
            <person name="Vergez L."/>
            <person name="Schmutz J."/>
            <person name="Larimer F."/>
            <person name="Land M."/>
            <person name="Hauser L."/>
            <person name="Kyrpides N."/>
            <person name="Kim E."/>
            <person name="Smith K.S."/>
            <person name="Ingram-Smith C."/>
            <person name="Richardson P."/>
        </authorList>
    </citation>
    <scope>NUCLEOTIDE SEQUENCE [LARGE SCALE GENOMIC DNA]</scope>
    <source>
        <strain evidence="3">DSM 6194 / JCM 14653 / NBRC 101360 / PT</strain>
    </source>
</reference>
<feature type="transmembrane region" description="Helical" evidence="1">
    <location>
        <begin position="217"/>
        <end position="239"/>
    </location>
</feature>
<dbReference type="RefSeq" id="WP_011695601.1">
    <property type="nucleotide sequence ID" value="NC_008553.1"/>
</dbReference>
<proteinExistence type="predicted"/>
<name>A0B679_METTP</name>
<dbReference type="HOGENOM" id="CLU_048086_1_0_2"/>
<feature type="transmembrane region" description="Helical" evidence="1">
    <location>
        <begin position="251"/>
        <end position="269"/>
    </location>
</feature>
<feature type="transmembrane region" description="Helical" evidence="1">
    <location>
        <begin position="120"/>
        <end position="146"/>
    </location>
</feature>
<sequence>MLDLLLRALETTIPVLVTVFLGLFLAGMLMELGVLDRLSVLSKPLVSMANLPSISASSFLVSLGSAVAANSMIAEFKMRGAIDDRETVLCAMMNSIPVYIREIFTYQIPVVVPLLGPVVGLFYAGVFIITAIVKVLMVIILGRLILRGRNGAEISWEAPRRNINSLDATLKILRTQIRPFARISITYMAMTLLVLSLNDHGFFDKLSVLPIAQTFGISPEALVPLTTYVASPLIGLSMLSPMIQSGSLTEIQAATVLMLGSMFMLPIFAMKSMVPNYTAIFGPRVGLMIVAISTGLSVMVRAVFLLALLWIG</sequence>
<feature type="transmembrane region" description="Helical" evidence="1">
    <location>
        <begin position="12"/>
        <end position="34"/>
    </location>
</feature>
<dbReference type="STRING" id="349307.Mthe_0410"/>
<evidence type="ECO:0000313" key="3">
    <source>
        <dbReference type="Proteomes" id="UP000000674"/>
    </source>
</evidence>
<dbReference type="AlphaFoldDB" id="A0B679"/>
<dbReference type="PANTHER" id="PTHR38139:SF1">
    <property type="entry name" value="NUCLEOSIDE TRANSPORTER_FEOB GTPASE GATE DOMAIN-CONTAINING PROTEIN"/>
    <property type="match status" value="1"/>
</dbReference>
<evidence type="ECO:0000313" key="2">
    <source>
        <dbReference type="EMBL" id="ABK14203.1"/>
    </source>
</evidence>
<keyword evidence="1" id="KW-0812">Transmembrane</keyword>
<keyword evidence="3" id="KW-1185">Reference proteome</keyword>
<dbReference type="Proteomes" id="UP000000674">
    <property type="component" value="Chromosome"/>
</dbReference>
<feature type="transmembrane region" description="Helical" evidence="1">
    <location>
        <begin position="289"/>
        <end position="311"/>
    </location>
</feature>
<keyword evidence="1" id="KW-1133">Transmembrane helix</keyword>
<feature type="transmembrane region" description="Helical" evidence="1">
    <location>
        <begin position="54"/>
        <end position="76"/>
    </location>
</feature>
<keyword evidence="1" id="KW-0472">Membrane</keyword>
<gene>
    <name evidence="2" type="ordered locus">Mthe_0410</name>
</gene>
<accession>A0B679</accession>
<protein>
    <submittedName>
        <fullName evidence="2">Nucleoside recognition domain protein</fullName>
    </submittedName>
</protein>
<dbReference type="EMBL" id="CP000477">
    <property type="protein sequence ID" value="ABK14203.1"/>
    <property type="molecule type" value="Genomic_DNA"/>
</dbReference>
<organism evidence="2 3">
    <name type="scientific">Methanothrix thermoacetophila (strain DSM 6194 / JCM 14653 / NBRC 101360 / PT)</name>
    <name type="common">Methanosaeta thermophila</name>
    <dbReference type="NCBI Taxonomy" id="349307"/>
    <lineage>
        <taxon>Archaea</taxon>
        <taxon>Methanobacteriati</taxon>
        <taxon>Methanobacteriota</taxon>
        <taxon>Stenosarchaea group</taxon>
        <taxon>Methanomicrobia</taxon>
        <taxon>Methanotrichales</taxon>
        <taxon>Methanotrichaceae</taxon>
        <taxon>Methanothrix</taxon>
    </lineage>
</organism>
<dbReference type="KEGG" id="mtp:Mthe_0410"/>
<dbReference type="OrthoDB" id="51620at2157"/>
<evidence type="ECO:0000256" key="1">
    <source>
        <dbReference type="SAM" id="Phobius"/>
    </source>
</evidence>
<feature type="transmembrane region" description="Helical" evidence="1">
    <location>
        <begin position="88"/>
        <end position="108"/>
    </location>
</feature>
<feature type="transmembrane region" description="Helical" evidence="1">
    <location>
        <begin position="180"/>
        <end position="197"/>
    </location>
</feature>
<dbReference type="GeneID" id="4462604"/>